<dbReference type="InterPro" id="IPR013657">
    <property type="entry name" value="SCL35B1-4/HUT1"/>
</dbReference>
<feature type="transmembrane region" description="Helical" evidence="9">
    <location>
        <begin position="128"/>
        <end position="146"/>
    </location>
</feature>
<reference evidence="10" key="2">
    <citation type="submission" date="2025-08" db="UniProtKB">
        <authorList>
            <consortium name="Ensembl"/>
        </authorList>
    </citation>
    <scope>IDENTIFICATION</scope>
</reference>
<dbReference type="AlphaFoldDB" id="A0AAY4BDK0"/>
<dbReference type="GO" id="GO:0005459">
    <property type="term" value="F:UDP-galactose transmembrane transporter activity"/>
    <property type="evidence" value="ECO:0007669"/>
    <property type="project" value="TreeGrafter"/>
</dbReference>
<reference evidence="10" key="3">
    <citation type="submission" date="2025-09" db="UniProtKB">
        <authorList>
            <consortium name="Ensembl"/>
        </authorList>
    </citation>
    <scope>IDENTIFICATION</scope>
</reference>
<dbReference type="GO" id="GO:0000139">
    <property type="term" value="C:Golgi membrane"/>
    <property type="evidence" value="ECO:0007669"/>
    <property type="project" value="TreeGrafter"/>
</dbReference>
<keyword evidence="11" id="KW-1185">Reference proteome</keyword>
<dbReference type="GeneTree" id="ENSGT00940000157900"/>
<dbReference type="GO" id="GO:0005789">
    <property type="term" value="C:endoplasmic reticulum membrane"/>
    <property type="evidence" value="ECO:0007669"/>
    <property type="project" value="UniProtKB-SubCell"/>
</dbReference>
<feature type="transmembrane region" description="Helical" evidence="9">
    <location>
        <begin position="269"/>
        <end position="294"/>
    </location>
</feature>
<proteinExistence type="inferred from homology"/>
<comment type="subcellular location">
    <subcellularLocation>
        <location evidence="1">Endoplasmic reticulum membrane</location>
        <topology evidence="1">Multi-pass membrane protein</topology>
    </subcellularLocation>
</comment>
<evidence type="ECO:0000313" key="10">
    <source>
        <dbReference type="Ensembl" id="ENSDCDP00010018955.1"/>
    </source>
</evidence>
<dbReference type="PANTHER" id="PTHR10778:SF10">
    <property type="entry name" value="SOLUTE CARRIER FAMILY 35 MEMBER B1"/>
    <property type="match status" value="1"/>
</dbReference>
<evidence type="ECO:0000256" key="7">
    <source>
        <dbReference type="ARBA" id="ARBA00023136"/>
    </source>
</evidence>
<dbReference type="Proteomes" id="UP000694580">
    <property type="component" value="Chromosome 7"/>
</dbReference>
<comment type="similarity">
    <text evidence="2">Belongs to the nucleotide-sugar transporter family. SLC35B subfamily.</text>
</comment>
<feature type="transmembrane region" description="Helical" evidence="9">
    <location>
        <begin position="85"/>
        <end position="108"/>
    </location>
</feature>
<name>A0AAY4BDK0_9TELE</name>
<dbReference type="GO" id="GO:0005460">
    <property type="term" value="F:UDP-glucose transmembrane transporter activity"/>
    <property type="evidence" value="ECO:0007669"/>
    <property type="project" value="TreeGrafter"/>
</dbReference>
<evidence type="ECO:0000256" key="9">
    <source>
        <dbReference type="SAM" id="Phobius"/>
    </source>
</evidence>
<organism evidence="10 11">
    <name type="scientific">Denticeps clupeoides</name>
    <name type="common">denticle herring</name>
    <dbReference type="NCBI Taxonomy" id="299321"/>
    <lineage>
        <taxon>Eukaryota</taxon>
        <taxon>Metazoa</taxon>
        <taxon>Chordata</taxon>
        <taxon>Craniata</taxon>
        <taxon>Vertebrata</taxon>
        <taxon>Euteleostomi</taxon>
        <taxon>Actinopterygii</taxon>
        <taxon>Neopterygii</taxon>
        <taxon>Teleostei</taxon>
        <taxon>Clupei</taxon>
        <taxon>Clupeiformes</taxon>
        <taxon>Denticipitoidei</taxon>
        <taxon>Denticipitidae</taxon>
        <taxon>Denticeps</taxon>
    </lineage>
</organism>
<keyword evidence="6 9" id="KW-1133">Transmembrane helix</keyword>
<feature type="transmembrane region" description="Helical" evidence="9">
    <location>
        <begin position="12"/>
        <end position="30"/>
    </location>
</feature>
<dbReference type="Ensembl" id="ENSDCDT00010020048.1">
    <property type="protein sequence ID" value="ENSDCDP00010018955.1"/>
    <property type="gene ID" value="ENSDCDG00010008594.1"/>
</dbReference>
<accession>A0AAY4BDK0</accession>
<evidence type="ECO:0000256" key="1">
    <source>
        <dbReference type="ARBA" id="ARBA00004477"/>
    </source>
</evidence>
<evidence type="ECO:0000256" key="6">
    <source>
        <dbReference type="ARBA" id="ARBA00022989"/>
    </source>
</evidence>
<evidence type="ECO:0000256" key="5">
    <source>
        <dbReference type="ARBA" id="ARBA00022824"/>
    </source>
</evidence>
<evidence type="ECO:0000256" key="4">
    <source>
        <dbReference type="ARBA" id="ARBA00022692"/>
    </source>
</evidence>
<feature type="transmembrane region" description="Helical" evidence="9">
    <location>
        <begin position="51"/>
        <end position="73"/>
    </location>
</feature>
<gene>
    <name evidence="10" type="primary">SLC35B1</name>
</gene>
<dbReference type="InterPro" id="IPR037185">
    <property type="entry name" value="EmrE-like"/>
</dbReference>
<keyword evidence="7 9" id="KW-0472">Membrane</keyword>
<feature type="transmembrane region" description="Helical" evidence="9">
    <location>
        <begin position="230"/>
        <end position="257"/>
    </location>
</feature>
<keyword evidence="4 9" id="KW-0812">Transmembrane</keyword>
<evidence type="ECO:0000256" key="2">
    <source>
        <dbReference type="ARBA" id="ARBA00010694"/>
    </source>
</evidence>
<keyword evidence="5" id="KW-0256">Endoplasmic reticulum</keyword>
<feature type="transmembrane region" description="Helical" evidence="9">
    <location>
        <begin position="306"/>
        <end position="328"/>
    </location>
</feature>
<evidence type="ECO:0000256" key="3">
    <source>
        <dbReference type="ARBA" id="ARBA00022448"/>
    </source>
</evidence>
<sequence>MAAGTGGGNERLRFIVCFLGVFVCYFYYGILQETITRGDYGHGEKKEKFRYATTLVFIQCIINAVFARILIHFFDGSKPDHTRSWLYGLCSLSYLGAMVSSNSALQYVNYPTQVGVSPRPISISKYPVTKYLCVLLIVTGVALFLYKPNKGVAATDAHVFGFGEMLLLLSLTLDGLTGVAQDHMRGRFQTGANHMMLNINLWSTLVLGLAVLWTGEIWEFLTFTDRYPSIFYNILLFGLTSALGQTFIFMTVVYFGPLTCSIVTTTRKFFTILGSVLLFGNVISSLQWVGTVLVFLGQLTKEHHMFYLHLIFIWKTILLFSAVLLILFSRGDGQKCLE</sequence>
<evidence type="ECO:0000313" key="11">
    <source>
        <dbReference type="Proteomes" id="UP000694580"/>
    </source>
</evidence>
<protein>
    <recommendedName>
        <fullName evidence="8">Solute carrier family 35 member B1</fullName>
    </recommendedName>
</protein>
<evidence type="ECO:0000256" key="8">
    <source>
        <dbReference type="ARBA" id="ARBA00040754"/>
    </source>
</evidence>
<dbReference type="PANTHER" id="PTHR10778">
    <property type="entry name" value="SOLUTE CARRIER FAMILY 35 MEMBER B"/>
    <property type="match status" value="1"/>
</dbReference>
<keyword evidence="3" id="KW-0813">Transport</keyword>
<reference evidence="10 11" key="1">
    <citation type="submission" date="2020-06" db="EMBL/GenBank/DDBJ databases">
        <authorList>
            <consortium name="Wellcome Sanger Institute Data Sharing"/>
        </authorList>
    </citation>
    <scope>NUCLEOTIDE SEQUENCE [LARGE SCALE GENOMIC DNA]</scope>
</reference>
<dbReference type="Pfam" id="PF08449">
    <property type="entry name" value="UAA"/>
    <property type="match status" value="1"/>
</dbReference>
<dbReference type="SUPFAM" id="SSF103481">
    <property type="entry name" value="Multidrug resistance efflux transporter EmrE"/>
    <property type="match status" value="1"/>
</dbReference>
<feature type="transmembrane region" description="Helical" evidence="9">
    <location>
        <begin position="199"/>
        <end position="218"/>
    </location>
</feature>